<protein>
    <submittedName>
        <fullName evidence="2">Uncharacterized protein</fullName>
    </submittedName>
</protein>
<name>D2SB39_GEOOG</name>
<gene>
    <name evidence="2" type="ordered locus">Gobs_3476</name>
</gene>
<sequence length="79" mass="8410">MMGLRWSAPKVVLRGRHRDGDPFVLALCALGGFLLASAITLTGWDLSNVVMGAGSVLAFALAGRLRRGGVKTIKEENDQ</sequence>
<reference evidence="2 3" key="1">
    <citation type="journal article" date="2010" name="Stand. Genomic Sci.">
        <title>Complete genome sequence of Geodermatophilus obscurus type strain (G-20).</title>
        <authorList>
            <person name="Ivanova N."/>
            <person name="Sikorski J."/>
            <person name="Jando M."/>
            <person name="Munk C."/>
            <person name="Lapidus A."/>
            <person name="Glavina Del Rio T."/>
            <person name="Copeland A."/>
            <person name="Tice H."/>
            <person name="Cheng J.-F."/>
            <person name="Lucas S."/>
            <person name="Chen F."/>
            <person name="Nolan M."/>
            <person name="Bruce D."/>
            <person name="Goodwin L."/>
            <person name="Pitluck S."/>
            <person name="Mavromatis K."/>
            <person name="Mikhailova N."/>
            <person name="Pati A."/>
            <person name="Chen A."/>
            <person name="Palaniappan K."/>
            <person name="Land M."/>
            <person name="Hauser L."/>
            <person name="Chang Y.-J."/>
            <person name="Jeffries C.D."/>
            <person name="Meincke L."/>
            <person name="Brettin T."/>
            <person name="Detter J.C."/>
            <person name="Detter J.C."/>
            <person name="Rohde M."/>
            <person name="Goeker M."/>
            <person name="Bristow J."/>
            <person name="Eisen J.A."/>
            <person name="Markowitz V."/>
            <person name="Hugenholtz P."/>
            <person name="Kyrpides N.C."/>
            <person name="Klenk H.-P."/>
        </authorList>
    </citation>
    <scope>NUCLEOTIDE SEQUENCE [LARGE SCALE GENOMIC DNA]</scope>
    <source>
        <strain evidence="3">ATCC 25078 / DSM 43160 / JCM 3152 / KCC A-0152 / KCTC 9177 / NBRC 13315 / NRRL B-3577 / G-20</strain>
    </source>
</reference>
<dbReference type="HOGENOM" id="CLU_2601061_0_0_11"/>
<dbReference type="KEGG" id="gob:Gobs_3476"/>
<dbReference type="STRING" id="526225.Gobs_3476"/>
<dbReference type="EMBL" id="CP001867">
    <property type="protein sequence ID" value="ADB76074.1"/>
    <property type="molecule type" value="Genomic_DNA"/>
</dbReference>
<keyword evidence="3" id="KW-1185">Reference proteome</keyword>
<keyword evidence="1" id="KW-0472">Membrane</keyword>
<proteinExistence type="predicted"/>
<keyword evidence="1" id="KW-0812">Transmembrane</keyword>
<organism evidence="2 3">
    <name type="scientific">Geodermatophilus obscurus (strain ATCC 25078 / DSM 43160 / JCM 3152 / CCUG 61914 / KCC A-0152 / KCTC 9177 / NBRC 13315 / NRRL B-3577 / G-20)</name>
    <dbReference type="NCBI Taxonomy" id="526225"/>
    <lineage>
        <taxon>Bacteria</taxon>
        <taxon>Bacillati</taxon>
        <taxon>Actinomycetota</taxon>
        <taxon>Actinomycetes</taxon>
        <taxon>Geodermatophilales</taxon>
        <taxon>Geodermatophilaceae</taxon>
        <taxon>Geodermatophilus</taxon>
    </lineage>
</organism>
<evidence type="ECO:0000313" key="3">
    <source>
        <dbReference type="Proteomes" id="UP000001382"/>
    </source>
</evidence>
<keyword evidence="1" id="KW-1133">Transmembrane helix</keyword>
<dbReference type="Proteomes" id="UP000001382">
    <property type="component" value="Chromosome"/>
</dbReference>
<feature type="transmembrane region" description="Helical" evidence="1">
    <location>
        <begin position="48"/>
        <end position="65"/>
    </location>
</feature>
<evidence type="ECO:0000313" key="2">
    <source>
        <dbReference type="EMBL" id="ADB76074.1"/>
    </source>
</evidence>
<reference evidence="3" key="2">
    <citation type="submission" date="2010-01" db="EMBL/GenBank/DDBJ databases">
        <title>The complete genome of Geodermatophilus obscurus DSM 43160.</title>
        <authorList>
            <consortium name="US DOE Joint Genome Institute (JGI-PGF)"/>
            <person name="Lucas S."/>
            <person name="Copeland A."/>
            <person name="Lapidus A."/>
            <person name="Glavina del Rio T."/>
            <person name="Dalin E."/>
            <person name="Tice H."/>
            <person name="Bruce D."/>
            <person name="Goodwin L."/>
            <person name="Pitluck S."/>
            <person name="Kyrpides N."/>
            <person name="Mavromatis K."/>
            <person name="Ivanova N."/>
            <person name="Munk A.C."/>
            <person name="Brettin T."/>
            <person name="Detter J.C."/>
            <person name="Han C."/>
            <person name="Larimer F."/>
            <person name="Land M."/>
            <person name="Hauser L."/>
            <person name="Markowitz V."/>
            <person name="Cheng J.-F."/>
            <person name="Hugenholtz P."/>
            <person name="Woyke T."/>
            <person name="Wu D."/>
            <person name="Jando M."/>
            <person name="Schneider S."/>
            <person name="Klenk H.-P."/>
            <person name="Eisen J.A."/>
        </authorList>
    </citation>
    <scope>NUCLEOTIDE SEQUENCE [LARGE SCALE GENOMIC DNA]</scope>
    <source>
        <strain evidence="3">ATCC 25078 / DSM 43160 / JCM 3152 / KCC A-0152 / KCTC 9177 / NBRC 13315 / NRRL B-3577 / G-20</strain>
    </source>
</reference>
<accession>D2SB39</accession>
<dbReference type="AlphaFoldDB" id="D2SB39"/>
<evidence type="ECO:0000256" key="1">
    <source>
        <dbReference type="SAM" id="Phobius"/>
    </source>
</evidence>